<evidence type="ECO:0000313" key="2">
    <source>
        <dbReference type="EMBL" id="MDZ5459003.1"/>
    </source>
</evidence>
<keyword evidence="3" id="KW-1185">Reference proteome</keyword>
<accession>A0ABU5IJD2</accession>
<dbReference type="Proteomes" id="UP001293718">
    <property type="component" value="Unassembled WGS sequence"/>
</dbReference>
<proteinExistence type="predicted"/>
<comment type="caution">
    <text evidence="2">The sequence shown here is derived from an EMBL/GenBank/DDBJ whole genome shotgun (WGS) entry which is preliminary data.</text>
</comment>
<dbReference type="RefSeq" id="WP_322466881.1">
    <property type="nucleotide sequence ID" value="NZ_JAXOJX010000037.1"/>
</dbReference>
<evidence type="ECO:0000256" key="1">
    <source>
        <dbReference type="SAM" id="MobiDB-lite"/>
    </source>
</evidence>
<sequence length="126" mass="12488">MSTEQASRIDTAAPAGPAPAPASRPAAPGRATALGNALVLSGALLAALAAVQRYTHLLGASGSTFSLERERCHGVVRAGRNDCGTSTHACAGQARADAQAQEWISLPAGTCERIAGGRLRAGGGGA</sequence>
<evidence type="ECO:0000313" key="3">
    <source>
        <dbReference type="Proteomes" id="UP001293718"/>
    </source>
</evidence>
<reference evidence="2 3" key="1">
    <citation type="submission" date="2023-11" db="EMBL/GenBank/DDBJ databases">
        <title>Draft genome of Azohydromonas lata strain H1 (DSM1123), a polyhydroxyalkanoate producer.</title>
        <authorList>
            <person name="Traversa D."/>
            <person name="D'Addabbo P."/>
            <person name="Pazzani C."/>
            <person name="Manzari C."/>
            <person name="Chiara M."/>
            <person name="Scrascia M."/>
        </authorList>
    </citation>
    <scope>NUCLEOTIDE SEQUENCE [LARGE SCALE GENOMIC DNA]</scope>
    <source>
        <strain evidence="2 3">H1</strain>
    </source>
</reference>
<name>A0ABU5IJD2_9BURK</name>
<dbReference type="Pfam" id="PF10048">
    <property type="entry name" value="DUF2282"/>
    <property type="match status" value="1"/>
</dbReference>
<dbReference type="EMBL" id="JAXOJX010000037">
    <property type="protein sequence ID" value="MDZ5459003.1"/>
    <property type="molecule type" value="Genomic_DNA"/>
</dbReference>
<dbReference type="InterPro" id="IPR018740">
    <property type="entry name" value="DUF2282_membr"/>
</dbReference>
<feature type="region of interest" description="Disordered" evidence="1">
    <location>
        <begin position="1"/>
        <end position="29"/>
    </location>
</feature>
<protein>
    <submittedName>
        <fullName evidence="2">DUF2282 domain-containing protein</fullName>
    </submittedName>
</protein>
<gene>
    <name evidence="2" type="ORF">SM757_20705</name>
</gene>
<organism evidence="2 3">
    <name type="scientific">Azohydromonas lata</name>
    <dbReference type="NCBI Taxonomy" id="45677"/>
    <lineage>
        <taxon>Bacteria</taxon>
        <taxon>Pseudomonadati</taxon>
        <taxon>Pseudomonadota</taxon>
        <taxon>Betaproteobacteria</taxon>
        <taxon>Burkholderiales</taxon>
        <taxon>Sphaerotilaceae</taxon>
        <taxon>Azohydromonas</taxon>
    </lineage>
</organism>